<gene>
    <name evidence="2" type="ORF">S-CBP4_0032</name>
    <name evidence="1" type="ORF">SVPG_00021</name>
</gene>
<keyword evidence="4" id="KW-1185">Reference proteome</keyword>
<dbReference type="InterPro" id="IPR058003">
    <property type="entry name" value="Phage_gp12"/>
</dbReference>
<dbReference type="OrthoDB" id="780at10239"/>
<dbReference type="EMBL" id="KC310804">
    <property type="protein sequence ID" value="AGK86639.1"/>
    <property type="molecule type" value="Genomic_DNA"/>
</dbReference>
<organism evidence="1 4">
    <name type="scientific">Synechococcus phage S-CBP4</name>
    <dbReference type="NCBI Taxonomy" id="754059"/>
    <lineage>
        <taxon>Viruses</taxon>
        <taxon>Duplodnaviria</taxon>
        <taxon>Heunggongvirae</taxon>
        <taxon>Uroviricota</taxon>
        <taxon>Caudoviricetes</taxon>
        <taxon>Autographivirales</taxon>
        <taxon>Sechaudvirinae</taxon>
        <taxon>Poseidonvirus</taxon>
        <taxon>Poseidonvirus SCBP4</taxon>
    </lineage>
</organism>
<proteinExistence type="predicted"/>
<dbReference type="Proteomes" id="UP000030043">
    <property type="component" value="Segment"/>
</dbReference>
<dbReference type="Proteomes" id="UP000297198">
    <property type="component" value="Segment"/>
</dbReference>
<evidence type="ECO:0000313" key="3">
    <source>
        <dbReference type="Proteomes" id="UP000030043"/>
    </source>
</evidence>
<evidence type="ECO:0000313" key="2">
    <source>
        <dbReference type="EMBL" id="AGK86639.1"/>
    </source>
</evidence>
<protein>
    <submittedName>
        <fullName evidence="1">Tail tube B</fullName>
    </submittedName>
    <submittedName>
        <fullName evidence="2">Tail tubular protein B</fullName>
    </submittedName>
</protein>
<dbReference type="EMBL" id="HM559717">
    <property type="protein sequence ID" value="AGF91704.1"/>
    <property type="molecule type" value="Genomic_DNA"/>
</dbReference>
<dbReference type="GeneID" id="22112686"/>
<evidence type="ECO:0000313" key="1">
    <source>
        <dbReference type="EMBL" id="AGF91704.1"/>
    </source>
</evidence>
<sequence>MAAITQQISTFLGGISTQEDNKKSPGQVAEILNGYPDPTFGLVKRNGSQFLTTLANSALLENGYWFNINRDDDESYIGVVTNAGDIRIWNMIPTLSGSTYVWTEATITGKSSADVISYLTSPASTNAVDNIHNVTYLDQTYLINKTKTVAMQAKSEYKLGVRGTVIVSFIEQGEYAIYLNGTKCYHAIASNDTLDHVLTTLSTAIATYTTGFTVEKYGSSLEITRADNVPFTLEVKAGDSGLALTSYQDEVTSASRLSATTVNGRRVKIINSIDERNSYYVQFKGVSGSTTGSGTGYWEESLGWDDEGGTNKLASAGFDATTMPYKLVNTGLNTFTISQETWAARTSGNDFSAPVPSFVGQTIKYGVLNSNRLAFLSPDSVVMSVAKDFPNFFYTSAQTITAADPVDVDVSSFRVGTLHSAVSRPQGLVLFSQFEQFLLYSESGNLTPFDSIIRTIGQYESAADVPVRDMGNYVSFVSRTPLYSKIFGMQPRGGSETPTTVDISQVIAEYLPVDVTKLTTDPQNSLLAAYSDTSKCIYLYKFYSNGEQQLMQAWFKWDLPGSIQYMEIIQNVLFFVTKNDNNYQLGMVSMVQTPYPVSSRFPTFGNITMPTVRLDFLYPASNAGTITYNAVTKRSTLPTLYTHITGKKPVAVTIPTVTTAAPQGINDLTKLFISQQTNQPNAGFVMDIDPTDWTIPGNWEGQESNLAIGYEYTYEVELPTYYYTPGNQPKDWSANLTIARMKFSMGLSGIVSFYLKKYGSAEWRTIQSVQEADRYIESNAPLIQNTVVTVPIHQRNTSFQLKINSTSPFPVTLNGMTWEGNYSPRYYRRA</sequence>
<name>M1PRX3_9CAUD</name>
<evidence type="ECO:0000313" key="4">
    <source>
        <dbReference type="Proteomes" id="UP000297198"/>
    </source>
</evidence>
<reference evidence="2 3" key="3">
    <citation type="journal article" date="2015" name="PLoS ONE">
        <title>Comparative Genomic and Phylogenomic Analyses Reveal a Conserved Core Genome Shared by Estuarine and Oceanic Cyanopodoviruses.</title>
        <authorList>
            <person name="Huang S."/>
            <person name="Zhang S."/>
            <person name="Jiao N."/>
            <person name="Chen F."/>
        </authorList>
    </citation>
    <scope>NUCLEOTIDE SEQUENCE [LARGE SCALE GENOMIC DNA]</scope>
</reference>
<dbReference type="RefSeq" id="YP_009103801.1">
    <property type="nucleotide sequence ID" value="NC_025464.1"/>
</dbReference>
<dbReference type="KEGG" id="vg:22112686"/>
<dbReference type="Pfam" id="PF25675">
    <property type="entry name" value="Phage_nozzle"/>
    <property type="match status" value="1"/>
</dbReference>
<reference evidence="1 4" key="1">
    <citation type="submission" date="2010-11" db="EMBL/GenBank/DDBJ databases">
        <title>The Genome Sequence of Synechococcus phage S-CBP4.</title>
        <authorList>
            <consortium name="The Broad Institute Genome Sequencing Platform"/>
            <person name="Henn M.R."/>
            <person name="Chen F."/>
            <person name="Wang K."/>
            <person name="Levin J."/>
            <person name="Malboeuf C."/>
            <person name="Casali M."/>
            <person name="Russ C."/>
            <person name="Lennon N."/>
            <person name="Chapman S.B."/>
            <person name="Erlich R."/>
            <person name="Young S.K."/>
            <person name="Yandava C."/>
            <person name="Zeng Q."/>
            <person name="Alvarado L."/>
            <person name="Anderson S."/>
            <person name="Berlin A."/>
            <person name="Chen Z."/>
            <person name="Freedman E."/>
            <person name="Gellesch M."/>
            <person name="Goldberg J."/>
            <person name="Green L."/>
            <person name="Griggs A."/>
            <person name="Gujja S."/>
            <person name="Heilman E.R."/>
            <person name="Heiman D."/>
            <person name="Hollinger A."/>
            <person name="Howarth C."/>
            <person name="Larson L."/>
            <person name="Mehta T."/>
            <person name="Pearson M."/>
            <person name="Roberts A."/>
            <person name="Ryan E."/>
            <person name="Saif S."/>
            <person name="Shea T."/>
            <person name="Shenoy N."/>
            <person name="Sisk P."/>
            <person name="Stolte C."/>
            <person name="Sykes S."/>
            <person name="White J."/>
            <person name="Haas B."/>
            <person name="Nusbaum C."/>
            <person name="Birren B."/>
        </authorList>
    </citation>
    <scope>NUCLEOTIDE SEQUENCE [LARGE SCALE GENOMIC DNA]</scope>
    <source>
        <strain evidence="1 4">S-CBP4</strain>
    </source>
</reference>
<accession>M1PRX3</accession>
<reference evidence="3" key="2">
    <citation type="submission" date="2012-12" db="EMBL/GenBank/DDBJ databases">
        <title>Genomics of marine cyanopodoviruses.</title>
        <authorList>
            <person name="Huang S."/>
            <person name="Chen F."/>
        </authorList>
    </citation>
    <scope>NUCLEOTIDE SEQUENCE [LARGE SCALE GENOMIC DNA]</scope>
</reference>